<comment type="function">
    <text evidence="4">Involved in chemotaxis. Part of a chemotaxis signal transduction system that modulates chemotaxis in response to various stimuli. Catalyzes the demethylation of specific methylglutamate residues introduced into the chemoreceptors (methyl-accepting chemotaxis proteins or MCP) by CheR. Also mediates the irreversible deamidation of specific glutamine residues to glutamic acid.</text>
</comment>
<dbReference type="EC" id="3.5.1.44" evidence="4"/>
<evidence type="ECO:0000313" key="10">
    <source>
        <dbReference type="Proteomes" id="UP001162030"/>
    </source>
</evidence>
<dbReference type="InterPro" id="IPR008248">
    <property type="entry name" value="CheB-like"/>
</dbReference>
<evidence type="ECO:0000256" key="3">
    <source>
        <dbReference type="ARBA" id="ARBA00048267"/>
    </source>
</evidence>
<organism evidence="9 10">
    <name type="scientific">Methylocaldum szegediense</name>
    <dbReference type="NCBI Taxonomy" id="73780"/>
    <lineage>
        <taxon>Bacteria</taxon>
        <taxon>Pseudomonadati</taxon>
        <taxon>Pseudomonadota</taxon>
        <taxon>Gammaproteobacteria</taxon>
        <taxon>Methylococcales</taxon>
        <taxon>Methylococcaceae</taxon>
        <taxon>Methylocaldum</taxon>
    </lineage>
</organism>
<evidence type="ECO:0000259" key="8">
    <source>
        <dbReference type="PROSITE" id="PS50122"/>
    </source>
</evidence>
<accession>A0ABN8XA13</accession>
<dbReference type="Gene3D" id="3.40.50.2300">
    <property type="match status" value="1"/>
</dbReference>
<reference evidence="9 10" key="1">
    <citation type="submission" date="2023-03" db="EMBL/GenBank/DDBJ databases">
        <authorList>
            <person name="Pearce D."/>
        </authorList>
    </citation>
    <scope>NUCLEOTIDE SEQUENCE [LARGE SCALE GENOMIC DNA]</scope>
    <source>
        <strain evidence="9">Msz</strain>
    </source>
</reference>
<evidence type="ECO:0000313" key="9">
    <source>
        <dbReference type="EMBL" id="CAI8931841.1"/>
    </source>
</evidence>
<dbReference type="Pfam" id="PF00072">
    <property type="entry name" value="Response_reg"/>
    <property type="match status" value="1"/>
</dbReference>
<gene>
    <name evidence="4 9" type="primary">cheB</name>
    <name evidence="9" type="ORF">MSZNOR_4058</name>
</gene>
<dbReference type="PANTHER" id="PTHR42872">
    <property type="entry name" value="PROTEIN-GLUTAMATE METHYLESTERASE/PROTEIN-GLUTAMINE GLUTAMINASE"/>
    <property type="match status" value="1"/>
</dbReference>
<comment type="similarity">
    <text evidence="4">Belongs to the CheB family.</text>
</comment>
<feature type="active site" evidence="4 5">
    <location>
        <position position="172"/>
    </location>
</feature>
<dbReference type="PROSITE" id="PS50122">
    <property type="entry name" value="CHEB"/>
    <property type="match status" value="1"/>
</dbReference>
<comment type="subcellular location">
    <subcellularLocation>
        <location evidence="4">Cytoplasm</location>
    </subcellularLocation>
</comment>
<evidence type="ECO:0000256" key="1">
    <source>
        <dbReference type="ARBA" id="ARBA00022500"/>
    </source>
</evidence>
<dbReference type="GO" id="GO:0050568">
    <property type="term" value="F:protein-glutamine glutaminase activity"/>
    <property type="evidence" value="ECO:0007669"/>
    <property type="project" value="UniProtKB-EC"/>
</dbReference>
<dbReference type="Gene3D" id="3.40.50.180">
    <property type="entry name" value="Methylesterase CheB, C-terminal domain"/>
    <property type="match status" value="1"/>
</dbReference>
<evidence type="ECO:0000256" key="5">
    <source>
        <dbReference type="PROSITE-ProRule" id="PRU00050"/>
    </source>
</evidence>
<feature type="domain" description="Response regulatory" evidence="7">
    <location>
        <begin position="4"/>
        <end position="121"/>
    </location>
</feature>
<dbReference type="InterPro" id="IPR001789">
    <property type="entry name" value="Sig_transdc_resp-reg_receiver"/>
</dbReference>
<dbReference type="PROSITE" id="PS50110">
    <property type="entry name" value="RESPONSE_REGULATORY"/>
    <property type="match status" value="1"/>
</dbReference>
<dbReference type="Pfam" id="PF01339">
    <property type="entry name" value="CheB_methylest"/>
    <property type="match status" value="1"/>
</dbReference>
<dbReference type="PANTHER" id="PTHR42872:SF3">
    <property type="entry name" value="PROTEIN-GLUTAMATE METHYLESTERASE_PROTEIN-GLUTAMINE GLUTAMINASE 1"/>
    <property type="match status" value="1"/>
</dbReference>
<dbReference type="InterPro" id="IPR035909">
    <property type="entry name" value="CheB_C"/>
</dbReference>
<keyword evidence="4" id="KW-0963">Cytoplasm</keyword>
<keyword evidence="10" id="KW-1185">Reference proteome</keyword>
<dbReference type="InterPro" id="IPR011006">
    <property type="entry name" value="CheY-like_superfamily"/>
</dbReference>
<comment type="catalytic activity">
    <reaction evidence="3 4">
        <text>[protein]-L-glutamate 5-O-methyl ester + H2O = L-glutamyl-[protein] + methanol + H(+)</text>
        <dbReference type="Rhea" id="RHEA:23236"/>
        <dbReference type="Rhea" id="RHEA-COMP:10208"/>
        <dbReference type="Rhea" id="RHEA-COMP:10311"/>
        <dbReference type="ChEBI" id="CHEBI:15377"/>
        <dbReference type="ChEBI" id="CHEBI:15378"/>
        <dbReference type="ChEBI" id="CHEBI:17790"/>
        <dbReference type="ChEBI" id="CHEBI:29973"/>
        <dbReference type="ChEBI" id="CHEBI:82795"/>
        <dbReference type="EC" id="3.1.1.61"/>
    </reaction>
</comment>
<comment type="catalytic activity">
    <reaction evidence="4">
        <text>L-glutaminyl-[protein] + H2O = L-glutamyl-[protein] + NH4(+)</text>
        <dbReference type="Rhea" id="RHEA:16441"/>
        <dbReference type="Rhea" id="RHEA-COMP:10207"/>
        <dbReference type="Rhea" id="RHEA-COMP:10208"/>
        <dbReference type="ChEBI" id="CHEBI:15377"/>
        <dbReference type="ChEBI" id="CHEBI:28938"/>
        <dbReference type="ChEBI" id="CHEBI:29973"/>
        <dbReference type="ChEBI" id="CHEBI:30011"/>
        <dbReference type="EC" id="3.5.1.44"/>
    </reaction>
</comment>
<feature type="domain" description="CheB-type methylesterase" evidence="8">
    <location>
        <begin position="160"/>
        <end position="349"/>
    </location>
</feature>
<evidence type="ECO:0000256" key="4">
    <source>
        <dbReference type="HAMAP-Rule" id="MF_00099"/>
    </source>
</evidence>
<proteinExistence type="inferred from homology"/>
<evidence type="ECO:0000256" key="2">
    <source>
        <dbReference type="ARBA" id="ARBA00022801"/>
    </source>
</evidence>
<dbReference type="HAMAP" id="MF_00099">
    <property type="entry name" value="CheB_chemtxs"/>
    <property type="match status" value="1"/>
</dbReference>
<protein>
    <recommendedName>
        <fullName evidence="4">Protein-glutamate methylesterase/protein-glutamine glutaminase</fullName>
        <ecNumber evidence="4">3.1.1.61</ecNumber>
        <ecNumber evidence="4">3.5.1.44</ecNumber>
    </recommendedName>
</protein>
<keyword evidence="4 6" id="KW-0597">Phosphoprotein</keyword>
<feature type="modified residue" description="4-aspartylphosphate" evidence="4 6">
    <location>
        <position position="55"/>
    </location>
</feature>
<dbReference type="EMBL" id="OX458333">
    <property type="protein sequence ID" value="CAI8931841.1"/>
    <property type="molecule type" value="Genomic_DNA"/>
</dbReference>
<evidence type="ECO:0000256" key="6">
    <source>
        <dbReference type="PROSITE-ProRule" id="PRU00169"/>
    </source>
</evidence>
<feature type="active site" evidence="4 5">
    <location>
        <position position="295"/>
    </location>
</feature>
<dbReference type="SMART" id="SM00448">
    <property type="entry name" value="REC"/>
    <property type="match status" value="1"/>
</dbReference>
<dbReference type="InterPro" id="IPR000673">
    <property type="entry name" value="Sig_transdc_resp-reg_Me-estase"/>
</dbReference>
<dbReference type="NCBIfam" id="NF001965">
    <property type="entry name" value="PRK00742.1"/>
    <property type="match status" value="1"/>
</dbReference>
<dbReference type="PIRSF" id="PIRSF000876">
    <property type="entry name" value="RR_chemtxs_CheB"/>
    <property type="match status" value="1"/>
</dbReference>
<dbReference type="SUPFAM" id="SSF52738">
    <property type="entry name" value="Methylesterase CheB, C-terminal domain"/>
    <property type="match status" value="1"/>
</dbReference>
<sequence>MTIRVLVVDDSGFIRRRLTEIFNADADLEVVGSAADGAEAVQKAAALNPDVITMDVDMPVMDGITAVRHIMKEQPTPILMFSASTKAGAKATLDALEAGAMDFMPKQLQEISGDQDLAKRILRRRVRDLAEHAGRLRRLRRTSKPVTASSAAGTGAAKTSIRDFRLLVIAASTGGPVALQKILTAIPETASVPILLVQHMPGNFTSSFAERLDQLCRIRVKEARNGDELRPGVALLAPGGFQLELSEHRARKTVVVRESESGEHFRPSADVTFTSIARNMPGKVLAVVLTGMGSDGKLGAERLKAKGAVVWAQSEQSCVVYGMPKAIVDANLADCIYDLDEMAGELRNL</sequence>
<dbReference type="SUPFAM" id="SSF52172">
    <property type="entry name" value="CheY-like"/>
    <property type="match status" value="1"/>
</dbReference>
<feature type="active site" evidence="4 5">
    <location>
        <position position="199"/>
    </location>
</feature>
<dbReference type="GO" id="GO:0008984">
    <property type="term" value="F:protein-glutamate methylesterase activity"/>
    <property type="evidence" value="ECO:0007669"/>
    <property type="project" value="UniProtKB-EC"/>
</dbReference>
<dbReference type="CDD" id="cd16432">
    <property type="entry name" value="CheB_Rec"/>
    <property type="match status" value="1"/>
</dbReference>
<name>A0ABN8XA13_9GAMM</name>
<evidence type="ECO:0000259" key="7">
    <source>
        <dbReference type="PROSITE" id="PS50110"/>
    </source>
</evidence>
<comment type="PTM">
    <text evidence="4">Phosphorylated by CheA. Phosphorylation of the N-terminal regulatory domain activates the methylesterase activity.</text>
</comment>
<dbReference type="CDD" id="cd17541">
    <property type="entry name" value="REC_CheB-like"/>
    <property type="match status" value="1"/>
</dbReference>
<keyword evidence="2 4" id="KW-0378">Hydrolase</keyword>
<dbReference type="RefSeq" id="WP_026609518.1">
    <property type="nucleotide sequence ID" value="NZ_OX458333.1"/>
</dbReference>
<comment type="domain">
    <text evidence="4">Contains a C-terminal catalytic domain, and an N-terminal region which modulates catalytic activity.</text>
</comment>
<dbReference type="Proteomes" id="UP001162030">
    <property type="component" value="Chromosome"/>
</dbReference>
<dbReference type="EC" id="3.1.1.61" evidence="4"/>
<keyword evidence="1 4" id="KW-0145">Chemotaxis</keyword>